<feature type="compositionally biased region" description="Polar residues" evidence="1">
    <location>
        <begin position="333"/>
        <end position="355"/>
    </location>
</feature>
<sequence>MDYNITIPEYSRDLSKHMYQLQQAGLFCDAWLVCKDGVVFVHKLVLMACGSAYLLQQLSTDTSTSTQCQVFLKGYSLKTVYDFVQALYTGSFTLNHDRAFEMLNLCTFLDVSIFTSSVQGVVNNDSNLKQEVEKRQKRDDKNCVFYEVEIAQDSFSAPLKIPIKLLEDNVIMERIGDSTFNTKHAKGRNSQSSETISKRNWTSILNSDCVDNNKRKNNVDSSNTDSGIPQKQARVSKQSKNDVQTRPDIFSQQIKQEKEKLKIVKHVQDSQCSTIQSDHPFEVHDKEGVSKRTERLSAISGLIYEVDENSTDGTITDIDENSSEATITDIDENSSNGNITELQVDKSTTLSTSRGSSEKSKTLSTSRGKSEKSKTLSTSRGSSEKTKPLLTSKGSSEKTKPLLTSKGSSEKSITLSTSKGSSEKMKKLYQQAWVVQKIKNFINKHG</sequence>
<dbReference type="Proteomes" id="UP000507470">
    <property type="component" value="Unassembled WGS sequence"/>
</dbReference>
<dbReference type="Gene3D" id="3.30.710.10">
    <property type="entry name" value="Potassium Channel Kv1.1, Chain A"/>
    <property type="match status" value="1"/>
</dbReference>
<proteinExistence type="predicted"/>
<organism evidence="3 4">
    <name type="scientific">Mytilus coruscus</name>
    <name type="common">Sea mussel</name>
    <dbReference type="NCBI Taxonomy" id="42192"/>
    <lineage>
        <taxon>Eukaryota</taxon>
        <taxon>Metazoa</taxon>
        <taxon>Spiralia</taxon>
        <taxon>Lophotrochozoa</taxon>
        <taxon>Mollusca</taxon>
        <taxon>Bivalvia</taxon>
        <taxon>Autobranchia</taxon>
        <taxon>Pteriomorphia</taxon>
        <taxon>Mytilida</taxon>
        <taxon>Mytiloidea</taxon>
        <taxon>Mytilidae</taxon>
        <taxon>Mytilinae</taxon>
        <taxon>Mytilus</taxon>
    </lineage>
</organism>
<dbReference type="SUPFAM" id="SSF54695">
    <property type="entry name" value="POZ domain"/>
    <property type="match status" value="1"/>
</dbReference>
<dbReference type="InterPro" id="IPR000210">
    <property type="entry name" value="BTB/POZ_dom"/>
</dbReference>
<dbReference type="PROSITE" id="PS50097">
    <property type="entry name" value="BTB"/>
    <property type="match status" value="1"/>
</dbReference>
<evidence type="ECO:0000256" key="1">
    <source>
        <dbReference type="SAM" id="MobiDB-lite"/>
    </source>
</evidence>
<keyword evidence="4" id="KW-1185">Reference proteome</keyword>
<feature type="region of interest" description="Disordered" evidence="1">
    <location>
        <begin position="312"/>
        <end position="425"/>
    </location>
</feature>
<accession>A0A6J8DD06</accession>
<protein>
    <recommendedName>
        <fullName evidence="2">BTB domain-containing protein</fullName>
    </recommendedName>
</protein>
<dbReference type="AlphaFoldDB" id="A0A6J8DD06"/>
<dbReference type="SMART" id="SM00225">
    <property type="entry name" value="BTB"/>
    <property type="match status" value="1"/>
</dbReference>
<feature type="region of interest" description="Disordered" evidence="1">
    <location>
        <begin position="208"/>
        <end position="248"/>
    </location>
</feature>
<evidence type="ECO:0000259" key="2">
    <source>
        <dbReference type="PROSITE" id="PS50097"/>
    </source>
</evidence>
<feature type="domain" description="BTB" evidence="2">
    <location>
        <begin position="28"/>
        <end position="96"/>
    </location>
</feature>
<gene>
    <name evidence="3" type="ORF">MCOR_39570</name>
</gene>
<dbReference type="OrthoDB" id="6053912at2759"/>
<dbReference type="CDD" id="cd18186">
    <property type="entry name" value="BTB_POZ_ZBTB_KLHL-like"/>
    <property type="match status" value="1"/>
</dbReference>
<dbReference type="EMBL" id="CACVKT020007144">
    <property type="protein sequence ID" value="CAC5405935.1"/>
    <property type="molecule type" value="Genomic_DNA"/>
</dbReference>
<evidence type="ECO:0000313" key="3">
    <source>
        <dbReference type="EMBL" id="CAC5405935.1"/>
    </source>
</evidence>
<evidence type="ECO:0000313" key="4">
    <source>
        <dbReference type="Proteomes" id="UP000507470"/>
    </source>
</evidence>
<reference evidence="3 4" key="1">
    <citation type="submission" date="2020-06" db="EMBL/GenBank/DDBJ databases">
        <authorList>
            <person name="Li R."/>
            <person name="Bekaert M."/>
        </authorList>
    </citation>
    <scope>NUCLEOTIDE SEQUENCE [LARGE SCALE GENOMIC DNA]</scope>
    <source>
        <strain evidence="4">wild</strain>
    </source>
</reference>
<dbReference type="Pfam" id="PF00651">
    <property type="entry name" value="BTB"/>
    <property type="match status" value="1"/>
</dbReference>
<feature type="compositionally biased region" description="Polar residues" evidence="1">
    <location>
        <begin position="405"/>
        <end position="420"/>
    </location>
</feature>
<dbReference type="InterPro" id="IPR011333">
    <property type="entry name" value="SKP1/BTB/POZ_sf"/>
</dbReference>
<name>A0A6J8DD06_MYTCO</name>
<feature type="compositionally biased region" description="Polar residues" evidence="1">
    <location>
        <begin position="219"/>
        <end position="238"/>
    </location>
</feature>